<feature type="compositionally biased region" description="Basic and acidic residues" evidence="1">
    <location>
        <begin position="191"/>
        <end position="212"/>
    </location>
</feature>
<accession>A0AAV3SSF9</accession>
<organism evidence="2 4">
    <name type="scientific">Halorubrum ejinorense</name>
    <dbReference type="NCBI Taxonomy" id="425309"/>
    <lineage>
        <taxon>Archaea</taxon>
        <taxon>Methanobacteriati</taxon>
        <taxon>Methanobacteriota</taxon>
        <taxon>Stenosarchaea group</taxon>
        <taxon>Halobacteria</taxon>
        <taxon>Halobacteriales</taxon>
        <taxon>Haloferacaceae</taxon>
        <taxon>Halorubrum</taxon>
    </lineage>
</organism>
<evidence type="ECO:0000313" key="3">
    <source>
        <dbReference type="EMBL" id="MEZ3168670.1"/>
    </source>
</evidence>
<dbReference type="Proteomes" id="UP001501425">
    <property type="component" value="Unassembled WGS sequence"/>
</dbReference>
<dbReference type="AlphaFoldDB" id="A0AAV3SSF9"/>
<evidence type="ECO:0000313" key="5">
    <source>
        <dbReference type="Proteomes" id="UP001567571"/>
    </source>
</evidence>
<dbReference type="EMBL" id="JBEDNW010000010">
    <property type="protein sequence ID" value="MEZ3168670.1"/>
    <property type="molecule type" value="Genomic_DNA"/>
</dbReference>
<dbReference type="Proteomes" id="UP001567571">
    <property type="component" value="Unassembled WGS sequence"/>
</dbReference>
<name>A0AAV3SSF9_9EURY</name>
<gene>
    <name evidence="3" type="ORF">ABNG02_15235</name>
    <name evidence="2" type="ORF">GCM10008994_14380</name>
</gene>
<dbReference type="Pfam" id="PF11655">
    <property type="entry name" value="DUF2589"/>
    <property type="match status" value="1"/>
</dbReference>
<reference evidence="2" key="2">
    <citation type="submission" date="2023-12" db="EMBL/GenBank/DDBJ databases">
        <authorList>
            <person name="Sun Q."/>
            <person name="Inoue M."/>
        </authorList>
    </citation>
    <scope>NUCLEOTIDE SEQUENCE</scope>
    <source>
        <strain evidence="2">JCM 14265</strain>
    </source>
</reference>
<evidence type="ECO:0000313" key="2">
    <source>
        <dbReference type="EMBL" id="GAA0540387.1"/>
    </source>
</evidence>
<proteinExistence type="predicted"/>
<feature type="region of interest" description="Disordered" evidence="1">
    <location>
        <begin position="184"/>
        <end position="212"/>
    </location>
</feature>
<sequence>MSPTDTLADLPLSTLFSAPLIAAIDASAQAQQETVDLLREIGFEPDGTLSTVSFEYATTEFDSTTGETVQRRKTLSVPVLLFLSLPELVVHEVEQTFSAKIVDVESSEGERPTGGAKSERHLKQGKTTRSSSLAPRRLTVAPATRSESFARRSRSAFDLDITMRAEVESKSTGVDLLERTLATTVTDGDATDERASDAGRKASRADREAGTE</sequence>
<dbReference type="InterPro" id="IPR024510">
    <property type="entry name" value="DUF2589"/>
</dbReference>
<keyword evidence="5" id="KW-1185">Reference proteome</keyword>
<comment type="caution">
    <text evidence="2">The sequence shown here is derived from an EMBL/GenBank/DDBJ whole genome shotgun (WGS) entry which is preliminary data.</text>
</comment>
<protein>
    <submittedName>
        <fullName evidence="3">DUF2589 domain-containing protein</fullName>
    </submittedName>
</protein>
<reference evidence="2" key="1">
    <citation type="journal article" date="2014" name="Int. J. Syst. Evol. Microbiol.">
        <title>Complete genome sequence of Corynebacterium casei LMG S-19264T (=DSM 44701T), isolated from a smear-ripened cheese.</title>
        <authorList>
            <consortium name="US DOE Joint Genome Institute (JGI-PGF)"/>
            <person name="Walter F."/>
            <person name="Albersmeier A."/>
            <person name="Kalinowski J."/>
            <person name="Ruckert C."/>
        </authorList>
    </citation>
    <scope>NUCLEOTIDE SEQUENCE</scope>
    <source>
        <strain evidence="2">JCM 14265</strain>
    </source>
</reference>
<reference evidence="3 5" key="3">
    <citation type="submission" date="2024-06" db="EMBL/GenBank/DDBJ databases">
        <title>Halorubrum miltondacostae sp. nov., a potential PHA producer isolated from an inland solar saltern in Rio Maior, Portugal.</title>
        <authorList>
            <person name="Albuquerque L."/>
            <person name="Viver T."/>
            <person name="Barroso C."/>
            <person name="Claudino R."/>
            <person name="Galvan M."/>
            <person name="Simoes G."/>
            <person name="Lobo Da Cunha A."/>
            <person name="Egas C."/>
        </authorList>
    </citation>
    <scope>NUCLEOTIDE SEQUENCE [LARGE SCALE GENOMIC DNA]</scope>
    <source>
        <strain evidence="3 5">DSM 18646</strain>
    </source>
</reference>
<dbReference type="EMBL" id="BAAADQ010000005">
    <property type="protein sequence ID" value="GAA0540387.1"/>
    <property type="molecule type" value="Genomic_DNA"/>
</dbReference>
<feature type="region of interest" description="Disordered" evidence="1">
    <location>
        <begin position="104"/>
        <end position="146"/>
    </location>
</feature>
<dbReference type="RefSeq" id="WP_343777876.1">
    <property type="nucleotide sequence ID" value="NZ_BAAADQ010000005.1"/>
</dbReference>
<evidence type="ECO:0000313" key="4">
    <source>
        <dbReference type="Proteomes" id="UP001501425"/>
    </source>
</evidence>
<evidence type="ECO:0000256" key="1">
    <source>
        <dbReference type="SAM" id="MobiDB-lite"/>
    </source>
</evidence>